<organism evidence="2 3">
    <name type="scientific">Oryza meyeriana var. granulata</name>
    <dbReference type="NCBI Taxonomy" id="110450"/>
    <lineage>
        <taxon>Eukaryota</taxon>
        <taxon>Viridiplantae</taxon>
        <taxon>Streptophyta</taxon>
        <taxon>Embryophyta</taxon>
        <taxon>Tracheophyta</taxon>
        <taxon>Spermatophyta</taxon>
        <taxon>Magnoliopsida</taxon>
        <taxon>Liliopsida</taxon>
        <taxon>Poales</taxon>
        <taxon>Poaceae</taxon>
        <taxon>BOP clade</taxon>
        <taxon>Oryzoideae</taxon>
        <taxon>Oryzeae</taxon>
        <taxon>Oryzinae</taxon>
        <taxon>Oryza</taxon>
        <taxon>Oryza meyeriana</taxon>
    </lineage>
</organism>
<gene>
    <name evidence="2" type="ORF">E2562_020843</name>
</gene>
<name>A0A6G1FAP5_9ORYZ</name>
<keyword evidence="3" id="KW-1185">Reference proteome</keyword>
<dbReference type="AlphaFoldDB" id="A0A6G1FAP5"/>
<evidence type="ECO:0000313" key="3">
    <source>
        <dbReference type="Proteomes" id="UP000479710"/>
    </source>
</evidence>
<dbReference type="Proteomes" id="UP000479710">
    <property type="component" value="Unassembled WGS sequence"/>
</dbReference>
<evidence type="ECO:0000256" key="1">
    <source>
        <dbReference type="SAM" id="MobiDB-lite"/>
    </source>
</evidence>
<accession>A0A6G1FAP5</accession>
<sequence length="96" mass="10643">MKGMDGWKSQCRCQGKEGPAAKGWKSQSHRKNGSIKPKPFCCLARKNARWGVHAPDMQDDEDGLPNSPTGPAGRPMAGVGRRASRRIAMRKWCHEL</sequence>
<proteinExistence type="predicted"/>
<comment type="caution">
    <text evidence="2">The sequence shown here is derived from an EMBL/GenBank/DDBJ whole genome shotgun (WGS) entry which is preliminary data.</text>
</comment>
<reference evidence="2 3" key="1">
    <citation type="submission" date="2019-11" db="EMBL/GenBank/DDBJ databases">
        <title>Whole genome sequence of Oryza granulata.</title>
        <authorList>
            <person name="Li W."/>
        </authorList>
    </citation>
    <scope>NUCLEOTIDE SEQUENCE [LARGE SCALE GENOMIC DNA]</scope>
    <source>
        <strain evidence="3">cv. Menghai</strain>
        <tissue evidence="2">Leaf</tissue>
    </source>
</reference>
<protein>
    <submittedName>
        <fullName evidence="2">Uncharacterized protein</fullName>
    </submittedName>
</protein>
<feature type="region of interest" description="Disordered" evidence="1">
    <location>
        <begin position="1"/>
        <end position="38"/>
    </location>
</feature>
<dbReference type="EMBL" id="SPHZ02000001">
    <property type="protein sequence ID" value="KAF0933929.1"/>
    <property type="molecule type" value="Genomic_DNA"/>
</dbReference>
<feature type="region of interest" description="Disordered" evidence="1">
    <location>
        <begin position="54"/>
        <end position="83"/>
    </location>
</feature>
<evidence type="ECO:0000313" key="2">
    <source>
        <dbReference type="EMBL" id="KAF0933929.1"/>
    </source>
</evidence>